<dbReference type="OrthoDB" id="30336at2759"/>
<sequence length="96" mass="10810">PLRIATPKLAILGQICLLRWKRKGESFSSVFVSLWTGVLSSLIRLIQHPPPAEAELGTYEDLNVEHAQVLVFLFHFLPLMRKKSVLLSCARTLIDA</sequence>
<dbReference type="Pfam" id="PF19423">
    <property type="entry name" value="E3_UBR4_N"/>
    <property type="match status" value="1"/>
</dbReference>
<evidence type="ECO:0000259" key="1">
    <source>
        <dbReference type="Pfam" id="PF19423"/>
    </source>
</evidence>
<feature type="non-terminal residue" evidence="2">
    <location>
        <position position="1"/>
    </location>
</feature>
<organism evidence="2">
    <name type="scientific">Cyprideis torosa</name>
    <dbReference type="NCBI Taxonomy" id="163714"/>
    <lineage>
        <taxon>Eukaryota</taxon>
        <taxon>Metazoa</taxon>
        <taxon>Ecdysozoa</taxon>
        <taxon>Arthropoda</taxon>
        <taxon>Crustacea</taxon>
        <taxon>Oligostraca</taxon>
        <taxon>Ostracoda</taxon>
        <taxon>Podocopa</taxon>
        <taxon>Podocopida</taxon>
        <taxon>Cytherocopina</taxon>
        <taxon>Cytheroidea</taxon>
        <taxon>Cytherideidae</taxon>
        <taxon>Cyprideis</taxon>
    </lineage>
</organism>
<name>A0A7R8X3R2_9CRUS</name>
<proteinExistence type="predicted"/>
<reference evidence="2" key="1">
    <citation type="submission" date="2020-11" db="EMBL/GenBank/DDBJ databases">
        <authorList>
            <person name="Tran Van P."/>
        </authorList>
    </citation>
    <scope>NUCLEOTIDE SEQUENCE</scope>
</reference>
<dbReference type="EMBL" id="OB749314">
    <property type="protein sequence ID" value="CAD7239950.1"/>
    <property type="molecule type" value="Genomic_DNA"/>
</dbReference>
<protein>
    <recommendedName>
        <fullName evidence="1">E3 ubiquitin-protein ligase UBR4 N-terminal domain-containing protein</fullName>
    </recommendedName>
</protein>
<gene>
    <name evidence="2" type="ORF">CTOB1V02_LOCUS17765</name>
</gene>
<accession>A0A7R8X3R2</accession>
<dbReference type="InterPro" id="IPR045841">
    <property type="entry name" value="E3_UBR4_N"/>
</dbReference>
<feature type="domain" description="E3 ubiquitin-protein ligase UBR4 N-terminal" evidence="1">
    <location>
        <begin position="1"/>
        <end position="94"/>
    </location>
</feature>
<dbReference type="AlphaFoldDB" id="A0A7R8X3R2"/>
<evidence type="ECO:0000313" key="2">
    <source>
        <dbReference type="EMBL" id="CAD7239950.1"/>
    </source>
</evidence>
<feature type="non-terminal residue" evidence="2">
    <location>
        <position position="96"/>
    </location>
</feature>